<sequence length="559" mass="63569">MSSSKPFIDYSKYAPGVEESVNQINYSEAPKLDDKSLNDKYKALIESLDSTDLNKLLNNPPKILQSFRKLVRDTFSKAGIYATIFDSWPVALVTDSKEVRNLALFIIRLIKGSKNPHNTLQFVSFGCVAPQWHKCSSKKNSILKGCSVITKNSKKFWCYVDVDKYLRIDEIVDKQIRNTTNCRVQTFRVSESGLRFKTADDEKVRCQLDNPSMSEVWKQYSETPFPLFLGSYTGPVPKAVLTATLEAINSDDNFLIRILTSPSIVKINDGVKNMTDLFNIACYSGRINQLYTTLVAEEFENEDLKPESVLRSNTHLTNLVKVLVSKYCTKYVTNFASKLVTYILKSGNLNLGSIDNCEDKKVEKVLFTSLKYILRSAPLIPPQIKHFGSILRSAASTRFNDIEAVQNTLSGFFILRFITAIIADPKKYDSTIEVSEDDVRNILAPFSHLLQKPLSFSLIEGKAKFVKKWNTRIEKHIFPKLKTFIFTLTEISSSDSLIYLPPEGKNVKRALDNILKTLNQNYPIYADTYKKLLDAEDEPRPIVGWDFAAFFSGFFKYNI</sequence>
<comment type="caution">
    <text evidence="3">The sequence shown here is derived from an EMBL/GenBank/DDBJ whole genome shotgun (WGS) entry which is preliminary data.</text>
</comment>
<dbReference type="EMBL" id="JAPFFF010000004">
    <property type="protein sequence ID" value="KAK8890866.1"/>
    <property type="molecule type" value="Genomic_DNA"/>
</dbReference>
<name>A0ABR2KJ46_9EUKA</name>
<dbReference type="Gene3D" id="1.10.506.10">
    <property type="entry name" value="GTPase Activation - p120gap, domain 1"/>
    <property type="match status" value="1"/>
</dbReference>
<feature type="domain" description="Ras-GAP" evidence="2">
    <location>
        <begin position="269"/>
        <end position="455"/>
    </location>
</feature>
<evidence type="ECO:0000259" key="2">
    <source>
        <dbReference type="PROSITE" id="PS50018"/>
    </source>
</evidence>
<dbReference type="InterPro" id="IPR001936">
    <property type="entry name" value="RasGAP_dom"/>
</dbReference>
<evidence type="ECO:0000313" key="4">
    <source>
        <dbReference type="Proteomes" id="UP001470230"/>
    </source>
</evidence>
<dbReference type="PROSITE" id="PS50018">
    <property type="entry name" value="RAS_GTPASE_ACTIV_2"/>
    <property type="match status" value="1"/>
</dbReference>
<proteinExistence type="predicted"/>
<dbReference type="InterPro" id="IPR039360">
    <property type="entry name" value="Ras_GTPase"/>
</dbReference>
<accession>A0ABR2KJ46</accession>
<evidence type="ECO:0000256" key="1">
    <source>
        <dbReference type="ARBA" id="ARBA00022468"/>
    </source>
</evidence>
<dbReference type="PANTHER" id="PTHR10194">
    <property type="entry name" value="RAS GTPASE-ACTIVATING PROTEINS"/>
    <property type="match status" value="1"/>
</dbReference>
<dbReference type="SUPFAM" id="SSF48350">
    <property type="entry name" value="GTPase activation domain, GAP"/>
    <property type="match status" value="1"/>
</dbReference>
<organism evidence="3 4">
    <name type="scientific">Tritrichomonas musculus</name>
    <dbReference type="NCBI Taxonomy" id="1915356"/>
    <lineage>
        <taxon>Eukaryota</taxon>
        <taxon>Metamonada</taxon>
        <taxon>Parabasalia</taxon>
        <taxon>Tritrichomonadida</taxon>
        <taxon>Tritrichomonadidae</taxon>
        <taxon>Tritrichomonas</taxon>
    </lineage>
</organism>
<keyword evidence="1" id="KW-0343">GTPase activation</keyword>
<reference evidence="3 4" key="1">
    <citation type="submission" date="2024-04" db="EMBL/GenBank/DDBJ databases">
        <title>Tritrichomonas musculus Genome.</title>
        <authorList>
            <person name="Alves-Ferreira E."/>
            <person name="Grigg M."/>
            <person name="Lorenzi H."/>
            <person name="Galac M."/>
        </authorList>
    </citation>
    <scope>NUCLEOTIDE SEQUENCE [LARGE SCALE GENOMIC DNA]</scope>
    <source>
        <strain evidence="3 4">EAF2021</strain>
    </source>
</reference>
<gene>
    <name evidence="3" type="ORF">M9Y10_028065</name>
</gene>
<dbReference type="CDD" id="cd04519">
    <property type="entry name" value="RasGAP"/>
    <property type="match status" value="1"/>
</dbReference>
<keyword evidence="4" id="KW-1185">Reference proteome</keyword>
<protein>
    <recommendedName>
        <fullName evidence="2">Ras-GAP domain-containing protein</fullName>
    </recommendedName>
</protein>
<dbReference type="PANTHER" id="PTHR10194:SF60">
    <property type="entry name" value="RAS GTPASE-ACTIVATING PROTEIN RASKOL"/>
    <property type="match status" value="1"/>
</dbReference>
<dbReference type="InterPro" id="IPR008936">
    <property type="entry name" value="Rho_GTPase_activation_prot"/>
</dbReference>
<dbReference type="Proteomes" id="UP001470230">
    <property type="component" value="Unassembled WGS sequence"/>
</dbReference>
<evidence type="ECO:0000313" key="3">
    <source>
        <dbReference type="EMBL" id="KAK8890866.1"/>
    </source>
</evidence>